<evidence type="ECO:0000313" key="2">
    <source>
        <dbReference type="Proteomes" id="UP000032120"/>
    </source>
</evidence>
<evidence type="ECO:0000313" key="1">
    <source>
        <dbReference type="EMBL" id="KIP51438.1"/>
    </source>
</evidence>
<organism evidence="1 2">
    <name type="scientific">Leucobacter komagatae</name>
    <dbReference type="NCBI Taxonomy" id="55969"/>
    <lineage>
        <taxon>Bacteria</taxon>
        <taxon>Bacillati</taxon>
        <taxon>Actinomycetota</taxon>
        <taxon>Actinomycetes</taxon>
        <taxon>Micrococcales</taxon>
        <taxon>Microbacteriaceae</taxon>
        <taxon>Leucobacter</taxon>
    </lineage>
</organism>
<dbReference type="EMBL" id="JXSQ01000036">
    <property type="protein sequence ID" value="KIP51438.1"/>
    <property type="molecule type" value="Genomic_DNA"/>
</dbReference>
<reference evidence="1 2" key="1">
    <citation type="submission" date="2015-01" db="EMBL/GenBank/DDBJ databases">
        <title>Draft genome sequence of Leucobacter komagatae strain VKM ST2845.</title>
        <authorList>
            <person name="Karlyshev A.V."/>
            <person name="Kudryashova E.B."/>
        </authorList>
    </citation>
    <scope>NUCLEOTIDE SEQUENCE [LARGE SCALE GENOMIC DNA]</scope>
    <source>
        <strain evidence="1 2">VKM ST2845</strain>
    </source>
</reference>
<name>A0A0D0IPI3_9MICO</name>
<accession>A0A0D0IPI3</accession>
<dbReference type="Proteomes" id="UP000032120">
    <property type="component" value="Unassembled WGS sequence"/>
</dbReference>
<comment type="caution">
    <text evidence="1">The sequence shown here is derived from an EMBL/GenBank/DDBJ whole genome shotgun (WGS) entry which is preliminary data.</text>
</comment>
<protein>
    <submittedName>
        <fullName evidence="1">Uncharacterized protein</fullName>
    </submittedName>
</protein>
<sequence>MTDLGGDPTYGSFQFGVVNPDGDQLLTFSSRVQGLGGACGDLPVLTIEEVDSHSVDLPGYVADAAPMSPLVPPRVVYRVSAVEGGAIAGLSLSDDTPTDACMYYNLLHPEQGLAMFATQLQVDSYEPSESEWFFPSVDEAKAYAETAEYSQLVRILSSLQFSTP</sequence>
<dbReference type="AlphaFoldDB" id="A0A0D0IPI3"/>
<proteinExistence type="predicted"/>
<gene>
    <name evidence="1" type="ORF">SD72_15270</name>
</gene>
<keyword evidence="2" id="KW-1185">Reference proteome</keyword>